<dbReference type="AlphaFoldDB" id="A0A1E7MVC7"/>
<evidence type="ECO:0000256" key="8">
    <source>
        <dbReference type="ARBA" id="ARBA00023235"/>
    </source>
</evidence>
<keyword evidence="11" id="KW-1185">Reference proteome</keyword>
<dbReference type="PANTHER" id="PTHR45866">
    <property type="entry name" value="DNA GYRASE/TOPOISOMERASE SUBUNIT B"/>
    <property type="match status" value="1"/>
</dbReference>
<comment type="caution">
    <text evidence="10">The sequence shown here is derived from an EMBL/GenBank/DDBJ whole genome shotgun (WGS) entry which is preliminary data.</text>
</comment>
<dbReference type="InterPro" id="IPR036890">
    <property type="entry name" value="HATPase_C_sf"/>
</dbReference>
<dbReference type="EMBL" id="JPRF03000097">
    <property type="protein sequence ID" value="OEV32378.1"/>
    <property type="molecule type" value="Genomic_DNA"/>
</dbReference>
<sequence>MDGRTRAAWTNTTHDWAAAVDTGHLAGIRAEAAEFAPGGVEHLVLEVLAYPGDEAAARGAGRCVVILHADGSVSVRDDGRGTDTRVDEHGEVVKKPVMATKDLRFFDRPEAERLPDGHPRRGMSVVAALSSWLVHTNRRHNGAWTQRYEHGLPVTGLDPVEPDGTTGTSVTFRPDPSLLPQSPLDADRLTRWAAHWPALEVRVESAVREDQTGVGGGPSRGRAAL</sequence>
<dbReference type="SUPFAM" id="SSF55874">
    <property type="entry name" value="ATPase domain of HSP90 chaperone/DNA topoisomerase II/histidine kinase"/>
    <property type="match status" value="1"/>
</dbReference>
<protein>
    <recommendedName>
        <fullName evidence="3">DNA topoisomerase (ATP-hydrolyzing)</fullName>
        <ecNumber evidence="3">5.6.2.2</ecNumber>
    </recommendedName>
</protein>
<evidence type="ECO:0000256" key="5">
    <source>
        <dbReference type="ARBA" id="ARBA00022840"/>
    </source>
</evidence>
<dbReference type="Gene3D" id="3.30.565.10">
    <property type="entry name" value="Histidine kinase-like ATPase, C-terminal domain"/>
    <property type="match status" value="1"/>
</dbReference>
<evidence type="ECO:0000256" key="3">
    <source>
        <dbReference type="ARBA" id="ARBA00012895"/>
    </source>
</evidence>
<comment type="catalytic activity">
    <reaction evidence="1">
        <text>ATP-dependent breakage, passage and rejoining of double-stranded DNA.</text>
        <dbReference type="EC" id="5.6.2.2"/>
    </reaction>
</comment>
<evidence type="ECO:0000256" key="2">
    <source>
        <dbReference type="ARBA" id="ARBA00010708"/>
    </source>
</evidence>
<evidence type="ECO:0000313" key="10">
    <source>
        <dbReference type="EMBL" id="OEV32378.1"/>
    </source>
</evidence>
<keyword evidence="5" id="KW-0067">ATP-binding</keyword>
<name>A0A1E7MVC7_KITAU</name>
<gene>
    <name evidence="10" type="ORF">HS99_0016910</name>
</gene>
<organism evidence="10 11">
    <name type="scientific">Kitasatospora aureofaciens</name>
    <name type="common">Streptomyces aureofaciens</name>
    <dbReference type="NCBI Taxonomy" id="1894"/>
    <lineage>
        <taxon>Bacteria</taxon>
        <taxon>Bacillati</taxon>
        <taxon>Actinomycetota</taxon>
        <taxon>Actinomycetes</taxon>
        <taxon>Kitasatosporales</taxon>
        <taxon>Streptomycetaceae</taxon>
        <taxon>Kitasatospora</taxon>
    </lineage>
</organism>
<comment type="similarity">
    <text evidence="2">Belongs to the type II topoisomerase GyrB family.</text>
</comment>
<evidence type="ECO:0000313" key="11">
    <source>
        <dbReference type="Proteomes" id="UP000037395"/>
    </source>
</evidence>
<dbReference type="RefSeq" id="WP_046387216.1">
    <property type="nucleotide sequence ID" value="NZ_JBEZYM010000031.1"/>
</dbReference>
<evidence type="ECO:0000256" key="6">
    <source>
        <dbReference type="ARBA" id="ARBA00023029"/>
    </source>
</evidence>
<proteinExistence type="inferred from homology"/>
<dbReference type="Proteomes" id="UP000037395">
    <property type="component" value="Unassembled WGS sequence"/>
</dbReference>
<reference evidence="10" key="1">
    <citation type="submission" date="2016-08" db="EMBL/GenBank/DDBJ databases">
        <title>Sequencing, Assembly and Comparative Genomics of S. aureofaciens ATCC 10762.</title>
        <authorList>
            <person name="Gradnigo J.S."/>
            <person name="Johnson N."/>
            <person name="Somerville G.A."/>
        </authorList>
    </citation>
    <scope>NUCLEOTIDE SEQUENCE [LARGE SCALE GENOMIC DNA]</scope>
    <source>
        <strain evidence="10">ATCC 10762</strain>
    </source>
</reference>
<keyword evidence="6" id="KW-0799">Topoisomerase</keyword>
<accession>A0A1E7MVC7</accession>
<feature type="region of interest" description="Disordered" evidence="9">
    <location>
        <begin position="158"/>
        <end position="182"/>
    </location>
</feature>
<dbReference type="GO" id="GO:0003918">
    <property type="term" value="F:DNA topoisomerase type II (double strand cut, ATP-hydrolyzing) activity"/>
    <property type="evidence" value="ECO:0007669"/>
    <property type="project" value="UniProtKB-EC"/>
</dbReference>
<keyword evidence="8" id="KW-0413">Isomerase</keyword>
<dbReference type="GO" id="GO:0003677">
    <property type="term" value="F:DNA binding"/>
    <property type="evidence" value="ECO:0007669"/>
    <property type="project" value="UniProtKB-KW"/>
</dbReference>
<dbReference type="PANTHER" id="PTHR45866:SF1">
    <property type="entry name" value="DNA GYRASE SUBUNIT B, MITOCHONDRIAL"/>
    <property type="match status" value="1"/>
</dbReference>
<dbReference type="EC" id="5.6.2.2" evidence="3"/>
<evidence type="ECO:0000256" key="7">
    <source>
        <dbReference type="ARBA" id="ARBA00023125"/>
    </source>
</evidence>
<evidence type="ECO:0000256" key="9">
    <source>
        <dbReference type="SAM" id="MobiDB-lite"/>
    </source>
</evidence>
<evidence type="ECO:0000256" key="4">
    <source>
        <dbReference type="ARBA" id="ARBA00022741"/>
    </source>
</evidence>
<feature type="region of interest" description="Disordered" evidence="9">
    <location>
        <begin position="206"/>
        <end position="225"/>
    </location>
</feature>
<dbReference type="GO" id="GO:0005524">
    <property type="term" value="F:ATP binding"/>
    <property type="evidence" value="ECO:0007669"/>
    <property type="project" value="UniProtKB-KW"/>
</dbReference>
<keyword evidence="7" id="KW-0238">DNA-binding</keyword>
<keyword evidence="4" id="KW-0547">Nucleotide-binding</keyword>
<evidence type="ECO:0000256" key="1">
    <source>
        <dbReference type="ARBA" id="ARBA00000185"/>
    </source>
</evidence>